<dbReference type="SMART" id="SM00293">
    <property type="entry name" value="PWWP"/>
    <property type="match status" value="1"/>
</dbReference>
<proteinExistence type="predicted"/>
<organism evidence="5 6">
    <name type="scientific">Iris pallida</name>
    <name type="common">Sweet iris</name>
    <dbReference type="NCBI Taxonomy" id="29817"/>
    <lineage>
        <taxon>Eukaryota</taxon>
        <taxon>Viridiplantae</taxon>
        <taxon>Streptophyta</taxon>
        <taxon>Embryophyta</taxon>
        <taxon>Tracheophyta</taxon>
        <taxon>Spermatophyta</taxon>
        <taxon>Magnoliopsida</taxon>
        <taxon>Liliopsida</taxon>
        <taxon>Asparagales</taxon>
        <taxon>Iridaceae</taxon>
        <taxon>Iridoideae</taxon>
        <taxon>Irideae</taxon>
        <taxon>Iris</taxon>
    </lineage>
</organism>
<evidence type="ECO:0000313" key="5">
    <source>
        <dbReference type="EMBL" id="KAJ6821403.1"/>
    </source>
</evidence>
<feature type="region of interest" description="Disordered" evidence="2">
    <location>
        <begin position="754"/>
        <end position="783"/>
    </location>
</feature>
<evidence type="ECO:0000256" key="1">
    <source>
        <dbReference type="ARBA" id="ARBA00022664"/>
    </source>
</evidence>
<dbReference type="PROSITE" id="PS50812">
    <property type="entry name" value="PWWP"/>
    <property type="match status" value="1"/>
</dbReference>
<dbReference type="PANTHER" id="PTHR12550:SF49">
    <property type="entry name" value="PROTEIN HUA2-LIKE 2-RELATED"/>
    <property type="match status" value="1"/>
</dbReference>
<dbReference type="PROSITE" id="PS51391">
    <property type="entry name" value="CID"/>
    <property type="match status" value="1"/>
</dbReference>
<feature type="domain" description="PWWP" evidence="3">
    <location>
        <begin position="23"/>
        <end position="81"/>
    </location>
</feature>
<reference evidence="5" key="1">
    <citation type="journal article" date="2023" name="GigaByte">
        <title>Genome assembly of the bearded iris, Iris pallida Lam.</title>
        <authorList>
            <person name="Bruccoleri R.E."/>
            <person name="Oakeley E.J."/>
            <person name="Faust A.M.E."/>
            <person name="Altorfer M."/>
            <person name="Dessus-Babus S."/>
            <person name="Burckhardt D."/>
            <person name="Oertli M."/>
            <person name="Naumann U."/>
            <person name="Petersen F."/>
            <person name="Wong J."/>
        </authorList>
    </citation>
    <scope>NUCLEOTIDE SEQUENCE</scope>
    <source>
        <strain evidence="5">GSM-AAB239-AS_SAM_17_03QT</strain>
    </source>
</reference>
<dbReference type="AlphaFoldDB" id="A0AAX6FYW2"/>
<evidence type="ECO:0000259" key="4">
    <source>
        <dbReference type="PROSITE" id="PS51391"/>
    </source>
</evidence>
<feature type="region of interest" description="Disordered" evidence="2">
    <location>
        <begin position="225"/>
        <end position="247"/>
    </location>
</feature>
<dbReference type="Proteomes" id="UP001140949">
    <property type="component" value="Unassembled WGS sequence"/>
</dbReference>
<feature type="compositionally biased region" description="Basic and acidic residues" evidence="2">
    <location>
        <begin position="772"/>
        <end position="783"/>
    </location>
</feature>
<keyword evidence="1" id="KW-0507">mRNA processing</keyword>
<dbReference type="Gene3D" id="1.25.40.90">
    <property type="match status" value="1"/>
</dbReference>
<dbReference type="GO" id="GO:0006397">
    <property type="term" value="P:mRNA processing"/>
    <property type="evidence" value="ECO:0007669"/>
    <property type="project" value="UniProtKB-KW"/>
</dbReference>
<dbReference type="Gene3D" id="2.30.30.140">
    <property type="match status" value="1"/>
</dbReference>
<feature type="region of interest" description="Disordered" evidence="2">
    <location>
        <begin position="690"/>
        <end position="711"/>
    </location>
</feature>
<feature type="region of interest" description="Disordered" evidence="2">
    <location>
        <begin position="392"/>
        <end position="413"/>
    </location>
</feature>
<protein>
    <submittedName>
        <fullName evidence="5">Protein HUA2-LIKE 2</fullName>
    </submittedName>
</protein>
<dbReference type="Pfam" id="PF00855">
    <property type="entry name" value="PWWP"/>
    <property type="match status" value="1"/>
</dbReference>
<evidence type="ECO:0000313" key="6">
    <source>
        <dbReference type="Proteomes" id="UP001140949"/>
    </source>
</evidence>
<evidence type="ECO:0000259" key="3">
    <source>
        <dbReference type="PROSITE" id="PS50812"/>
    </source>
</evidence>
<feature type="domain" description="CID" evidence="4">
    <location>
        <begin position="894"/>
        <end position="1027"/>
    </location>
</feature>
<dbReference type="InterPro" id="IPR008942">
    <property type="entry name" value="ENTH_VHS"/>
</dbReference>
<dbReference type="InterPro" id="IPR006569">
    <property type="entry name" value="CID_dom"/>
</dbReference>
<feature type="compositionally biased region" description="Basic and acidic residues" evidence="2">
    <location>
        <begin position="692"/>
        <end position="701"/>
    </location>
</feature>
<evidence type="ECO:0000256" key="2">
    <source>
        <dbReference type="SAM" id="MobiDB-lite"/>
    </source>
</evidence>
<comment type="caution">
    <text evidence="5">The sequence shown here is derived from an EMBL/GenBank/DDBJ whole genome shotgun (WGS) entry which is preliminary data.</text>
</comment>
<feature type="compositionally biased region" description="Basic and acidic residues" evidence="2">
    <location>
        <begin position="861"/>
        <end position="874"/>
    </location>
</feature>
<reference evidence="5" key="2">
    <citation type="submission" date="2023-04" db="EMBL/GenBank/DDBJ databases">
        <authorList>
            <person name="Bruccoleri R.E."/>
            <person name="Oakeley E.J."/>
            <person name="Faust A.-M."/>
            <person name="Dessus-Babus S."/>
            <person name="Altorfer M."/>
            <person name="Burckhardt D."/>
            <person name="Oertli M."/>
            <person name="Naumann U."/>
            <person name="Petersen F."/>
            <person name="Wong J."/>
        </authorList>
    </citation>
    <scope>NUCLEOTIDE SEQUENCE</scope>
    <source>
        <strain evidence="5">GSM-AAB239-AS_SAM_17_03QT</strain>
        <tissue evidence="5">Leaf</tissue>
    </source>
</reference>
<dbReference type="PANTHER" id="PTHR12550">
    <property type="entry name" value="HEPATOMA-DERIVED GROWTH FACTOR-RELATED"/>
    <property type="match status" value="1"/>
</dbReference>
<feature type="region of interest" description="Disordered" evidence="2">
    <location>
        <begin position="121"/>
        <end position="157"/>
    </location>
</feature>
<dbReference type="Pfam" id="PF04818">
    <property type="entry name" value="CID"/>
    <property type="match status" value="1"/>
</dbReference>
<keyword evidence="6" id="KW-1185">Reference proteome</keyword>
<dbReference type="SMART" id="SM00582">
    <property type="entry name" value="RPR"/>
    <property type="match status" value="1"/>
</dbReference>
<dbReference type="GO" id="GO:0005634">
    <property type="term" value="C:nucleus"/>
    <property type="evidence" value="ECO:0007669"/>
    <property type="project" value="UniProtKB-ARBA"/>
</dbReference>
<sequence>MAPSRRRGSQRAAAAAARRQWNVGDLVLAKMKGFPAWPAVVSEPEKWGYSSSDRRKLLVYFYGTKQIAFCNYADIEAFTEEKKKSLLIKRQGKGSDFVRAVEEIIDIYETTKKQSLVEANLRDEGMESNSANSEGLRSKSLRKSSEISSRVTDNNQSEALLVSTETHDVVADEPQMVSGDCHNTSAISSDPTEKVSILDELRQTPLSATTTRKRLRDGSLQCSVRQRVPSLRRSRSSSGGDSYKLQKSTMTLSDADLSSKDLVPDLVEEPADKNKLAEVVGHVSGGCNGVADASDGLTINGCSRNNVSDIAAVESEKEGGMVESSCKLANPVDRYSNPGFSGGGRLNGKLDTPTKAVILKKKRGSHRKRVTPTRESDTLDTAAVNIELHESRSESPITHKERNEKFSKADGDEHLPLVKRARVRMEKPSLEEKQLEDFVGNREKLEIETPVDDFDKFPTYSSPVNGSPGSRTTRIKKVASSLPTNGCTLNEGTDPVLWKVNKYQLKGITVDVEAALPPSKRLHRALEAMSANAAEATVDIPEVAGDVELVSNGCTELPKSNSVHLLAAENILCSATSPHVQSCDNTSMQNNESGLPSSFTSHNLEVSMLASSLVEHDNALPKSLSSPRDKDCKEMLPGVRDCSGTFTSEIAVTDIHEKVLQPCTFKSIEKERSSTSTEVLHCQLSSPFGGKDGNKTLKPAREPSFPRGDVVGENGMVEPLVKLDCILSSKENGDLLPTDETALASFSGCVGPVASKSSESTKSPGSLTDESIQSKDMQDDVKQAKHRAAMKYWGISSDIAPMKDLIAAAQAKRLLSRSTSFPDNVVDGKLGFDDALSPSVGNKEDSSVRGSPPSTGLYHRPASDDGTHQLHNDSRSPLAGQRQKGLNKLTLQGEANVARRSFEALLCTLSRTKESIGRATRVAIDCAKYGIAAEAIEILLQYLERESSMYKKIDLFFLVDSITQWSRNQKGGAGDVYLSLVQSILPRLLSAAAPPGHGAWENRKQCLKASTETMAREEDSPRIRGTT</sequence>
<accession>A0AAX6FYW2</accession>
<dbReference type="EMBL" id="JANAVB010024998">
    <property type="protein sequence ID" value="KAJ6821403.1"/>
    <property type="molecule type" value="Genomic_DNA"/>
</dbReference>
<dbReference type="SUPFAM" id="SSF63748">
    <property type="entry name" value="Tudor/PWWP/MBT"/>
    <property type="match status" value="1"/>
</dbReference>
<gene>
    <name evidence="5" type="ORF">M6B38_392085</name>
</gene>
<dbReference type="InterPro" id="IPR000313">
    <property type="entry name" value="PWWP_dom"/>
</dbReference>
<feature type="region of interest" description="Disordered" evidence="2">
    <location>
        <begin position="832"/>
        <end position="884"/>
    </location>
</feature>
<feature type="compositionally biased region" description="Low complexity" evidence="2">
    <location>
        <begin position="755"/>
        <end position="766"/>
    </location>
</feature>
<name>A0AAX6FYW2_IRIPA</name>